<accession>A0A126QJX8</accession>
<dbReference type="EMBL" id="SOBK01000010">
    <property type="protein sequence ID" value="TDT86965.1"/>
    <property type="molecule type" value="Genomic_DNA"/>
</dbReference>
<evidence type="ECO:0000259" key="1">
    <source>
        <dbReference type="Pfam" id="PF08241"/>
    </source>
</evidence>
<name>A0A126QJX8_9BACT</name>
<dbReference type="EMBL" id="CP014206">
    <property type="protein sequence ID" value="AMK10066.1"/>
    <property type="molecule type" value="Genomic_DNA"/>
</dbReference>
<dbReference type="InterPro" id="IPR029063">
    <property type="entry name" value="SAM-dependent_MTases_sf"/>
</dbReference>
<keyword evidence="4" id="KW-1185">Reference proteome</keyword>
<reference evidence="2 4" key="1">
    <citation type="journal article" date="2016" name="Front. Microbiol.">
        <title>Genome Sequence of the Piezophilic, Mesophilic Sulfate-Reducing Bacterium Desulfovibrio indicus J2T.</title>
        <authorList>
            <person name="Cao J."/>
            <person name="Maignien L."/>
            <person name="Shao Z."/>
            <person name="Alain K."/>
            <person name="Jebbar M."/>
        </authorList>
    </citation>
    <scope>NUCLEOTIDE SEQUENCE [LARGE SCALE GENOMIC DNA]</scope>
    <source>
        <strain evidence="2 4">J2</strain>
    </source>
</reference>
<dbReference type="GO" id="GO:0032259">
    <property type="term" value="P:methylation"/>
    <property type="evidence" value="ECO:0007669"/>
    <property type="project" value="UniProtKB-KW"/>
</dbReference>
<proteinExistence type="predicted"/>
<dbReference type="Gene3D" id="3.40.50.150">
    <property type="entry name" value="Vaccinia Virus protein VP39"/>
    <property type="match status" value="1"/>
</dbReference>
<keyword evidence="3" id="KW-0808">Transferase</keyword>
<keyword evidence="3" id="KW-0489">Methyltransferase</keyword>
<gene>
    <name evidence="2" type="ORF">AWY79_02515</name>
    <name evidence="3" type="ORF">EDC59_11046</name>
</gene>
<dbReference type="KEGG" id="dej:AWY79_02515"/>
<dbReference type="OrthoDB" id="9811747at2"/>
<dbReference type="CDD" id="cd02440">
    <property type="entry name" value="AdoMet_MTases"/>
    <property type="match status" value="1"/>
</dbReference>
<evidence type="ECO:0000313" key="2">
    <source>
        <dbReference type="EMBL" id="AMK10066.1"/>
    </source>
</evidence>
<dbReference type="AlphaFoldDB" id="A0A126QJX8"/>
<evidence type="ECO:0000313" key="4">
    <source>
        <dbReference type="Proteomes" id="UP000055611"/>
    </source>
</evidence>
<sequence>MPTQLKENQILHSAATLPGTEYPAEIYARISSFELWKSYFTQNKFINTPQYLGALVDVIRRQGFHCPFHLRHVAPDEIQFGSNYREGICHGGLNSRQRAVWLELSRFQGERPDREMRIYAPEAVTDFALLLRGRYVKFIGSEYAPSPEDQAALYPIRHENLQKLSFPDGAFDAVVVNDVLEHVPDVDLCLSEVARVLRPGGALITTFPFAMGNPESLIKARLTEDGIEYLDEPQYHGNPVDPKGSLVFEIPGWNILRRARASGFSSAEMVYETSLAHAVAGGGFSGIFTLVARR</sequence>
<dbReference type="Proteomes" id="UP000295506">
    <property type="component" value="Unassembled WGS sequence"/>
</dbReference>
<evidence type="ECO:0000313" key="3">
    <source>
        <dbReference type="EMBL" id="TDT86965.1"/>
    </source>
</evidence>
<evidence type="ECO:0000313" key="5">
    <source>
        <dbReference type="Proteomes" id="UP000295506"/>
    </source>
</evidence>
<dbReference type="InterPro" id="IPR013216">
    <property type="entry name" value="Methyltransf_11"/>
</dbReference>
<dbReference type="Proteomes" id="UP000055611">
    <property type="component" value="Chromosome"/>
</dbReference>
<protein>
    <submittedName>
        <fullName evidence="3">Methyltransferase family protein</fullName>
    </submittedName>
</protein>
<organism evidence="3 5">
    <name type="scientific">Pseudodesulfovibrio indicus</name>
    <dbReference type="NCBI Taxonomy" id="1716143"/>
    <lineage>
        <taxon>Bacteria</taxon>
        <taxon>Pseudomonadati</taxon>
        <taxon>Thermodesulfobacteriota</taxon>
        <taxon>Desulfovibrionia</taxon>
        <taxon>Desulfovibrionales</taxon>
        <taxon>Desulfovibrionaceae</taxon>
    </lineage>
</organism>
<reference evidence="3 5" key="2">
    <citation type="submission" date="2019-03" db="EMBL/GenBank/DDBJ databases">
        <title>Genomic Encyclopedia of Type Strains, Phase IV (KMG-IV): sequencing the most valuable type-strain genomes for metagenomic binning, comparative biology and taxonomic classification.</title>
        <authorList>
            <person name="Goeker M."/>
        </authorList>
    </citation>
    <scope>NUCLEOTIDE SEQUENCE [LARGE SCALE GENOMIC DNA]</scope>
    <source>
        <strain evidence="3 5">DSM 101483</strain>
    </source>
</reference>
<feature type="domain" description="Methyltransferase type 11" evidence="1">
    <location>
        <begin position="154"/>
        <end position="204"/>
    </location>
</feature>
<dbReference type="Pfam" id="PF08241">
    <property type="entry name" value="Methyltransf_11"/>
    <property type="match status" value="1"/>
</dbReference>
<dbReference type="SUPFAM" id="SSF53335">
    <property type="entry name" value="S-adenosyl-L-methionine-dependent methyltransferases"/>
    <property type="match status" value="1"/>
</dbReference>
<dbReference type="GO" id="GO:0008757">
    <property type="term" value="F:S-adenosylmethionine-dependent methyltransferase activity"/>
    <property type="evidence" value="ECO:0007669"/>
    <property type="project" value="InterPro"/>
</dbReference>
<dbReference type="RefSeq" id="WP_066799805.1">
    <property type="nucleotide sequence ID" value="NZ_CP014206.1"/>
</dbReference>